<accession>A0A0S4QF31</accession>
<gene>
    <name evidence="2" type="ORF">Ga0074812_102257</name>
</gene>
<proteinExistence type="predicted"/>
<dbReference type="Proteomes" id="UP000198802">
    <property type="component" value="Unassembled WGS sequence"/>
</dbReference>
<feature type="compositionally biased region" description="Low complexity" evidence="1">
    <location>
        <begin position="59"/>
        <end position="74"/>
    </location>
</feature>
<name>A0A0S4QF31_9ACTN</name>
<evidence type="ECO:0000256" key="1">
    <source>
        <dbReference type="SAM" id="MobiDB-lite"/>
    </source>
</evidence>
<dbReference type="RefSeq" id="WP_091271574.1">
    <property type="nucleotide sequence ID" value="NZ_FAOZ01000002.1"/>
</dbReference>
<feature type="region of interest" description="Disordered" evidence="1">
    <location>
        <begin position="26"/>
        <end position="94"/>
    </location>
</feature>
<feature type="compositionally biased region" description="Gly residues" evidence="1">
    <location>
        <begin position="75"/>
        <end position="84"/>
    </location>
</feature>
<protein>
    <submittedName>
        <fullName evidence="2">Uncharacterized protein</fullName>
    </submittedName>
</protein>
<reference evidence="3" key="1">
    <citation type="submission" date="2015-11" db="EMBL/GenBank/DDBJ databases">
        <authorList>
            <person name="Varghese N."/>
        </authorList>
    </citation>
    <scope>NUCLEOTIDE SEQUENCE [LARGE SCALE GENOMIC DNA]</scope>
    <source>
        <strain evidence="3">DSM 45899</strain>
    </source>
</reference>
<organism evidence="2 3">
    <name type="scientific">Parafrankia irregularis</name>
    <dbReference type="NCBI Taxonomy" id="795642"/>
    <lineage>
        <taxon>Bacteria</taxon>
        <taxon>Bacillati</taxon>
        <taxon>Actinomycetota</taxon>
        <taxon>Actinomycetes</taxon>
        <taxon>Frankiales</taxon>
        <taxon>Frankiaceae</taxon>
        <taxon>Parafrankia</taxon>
    </lineage>
</organism>
<sequence>MANFTSKVQELLHSPKAQEMVDKAKTVANKPENRAKFKQLTSKFTGKGRGPGGGGSAGQGHTSSMSSTPSAGPSGPIGGAGRGSGDNPSDYGPF</sequence>
<dbReference type="AlphaFoldDB" id="A0A0S4QF31"/>
<evidence type="ECO:0000313" key="3">
    <source>
        <dbReference type="Proteomes" id="UP000198802"/>
    </source>
</evidence>
<feature type="compositionally biased region" description="Basic and acidic residues" evidence="1">
    <location>
        <begin position="26"/>
        <end position="35"/>
    </location>
</feature>
<dbReference type="EMBL" id="FAOZ01000002">
    <property type="protein sequence ID" value="CUU54251.1"/>
    <property type="molecule type" value="Genomic_DNA"/>
</dbReference>
<keyword evidence="3" id="KW-1185">Reference proteome</keyword>
<evidence type="ECO:0000313" key="2">
    <source>
        <dbReference type="EMBL" id="CUU54251.1"/>
    </source>
</evidence>
<feature type="compositionally biased region" description="Gly residues" evidence="1">
    <location>
        <begin position="47"/>
        <end position="58"/>
    </location>
</feature>